<gene>
    <name evidence="2" type="ORF">SPAPADRAFT_141939</name>
</gene>
<dbReference type="HOGENOM" id="CLU_165607_0_0_1"/>
<dbReference type="eggNOG" id="ENOG502RMA8">
    <property type="taxonomic scope" value="Eukaryota"/>
</dbReference>
<name>G3ASV3_SPAPN</name>
<dbReference type="EMBL" id="GL996504">
    <property type="protein sequence ID" value="EGW30735.1"/>
    <property type="molecule type" value="Genomic_DNA"/>
</dbReference>
<evidence type="ECO:0000256" key="1">
    <source>
        <dbReference type="SAM" id="MobiDB-lite"/>
    </source>
</evidence>
<dbReference type="OrthoDB" id="4093716at2759"/>
<dbReference type="OMA" id="MARITLM"/>
<dbReference type="KEGG" id="spaa:SPAPADRAFT_141939"/>
<sequence>MALKNGASLHTNSPAFPPSAGASEPNKSTKSVCSDKLIRTKGLPVALANAVTKSVLPTPGLPSNKIGLWTCMARITLMALDAVVGACKLNDLLLDACTTGIENNPAESTLSVDVTLKLVVEYSVKS</sequence>
<proteinExistence type="predicted"/>
<dbReference type="GeneID" id="18870409"/>
<keyword evidence="3" id="KW-1185">Reference proteome</keyword>
<accession>G3ASV3</accession>
<organism evidence="3">
    <name type="scientific">Spathaspora passalidarum (strain NRRL Y-27907 / 11-Y1)</name>
    <dbReference type="NCBI Taxonomy" id="619300"/>
    <lineage>
        <taxon>Eukaryota</taxon>
        <taxon>Fungi</taxon>
        <taxon>Dikarya</taxon>
        <taxon>Ascomycota</taxon>
        <taxon>Saccharomycotina</taxon>
        <taxon>Pichiomycetes</taxon>
        <taxon>Debaryomycetaceae</taxon>
        <taxon>Spathaspora</taxon>
    </lineage>
</organism>
<feature type="region of interest" description="Disordered" evidence="1">
    <location>
        <begin position="1"/>
        <end position="33"/>
    </location>
</feature>
<dbReference type="InParanoid" id="G3ASV3"/>
<dbReference type="RefSeq" id="XP_007376768.1">
    <property type="nucleotide sequence ID" value="XM_007376706.1"/>
</dbReference>
<evidence type="ECO:0000313" key="2">
    <source>
        <dbReference type="EMBL" id="EGW30735.1"/>
    </source>
</evidence>
<protein>
    <submittedName>
        <fullName evidence="2">Uncharacterized protein</fullName>
    </submittedName>
</protein>
<reference evidence="2 3" key="1">
    <citation type="journal article" date="2011" name="Proc. Natl. Acad. Sci. U.S.A.">
        <title>Comparative genomics of xylose-fermenting fungi for enhanced biofuel production.</title>
        <authorList>
            <person name="Wohlbach D.J."/>
            <person name="Kuo A."/>
            <person name="Sato T.K."/>
            <person name="Potts K.M."/>
            <person name="Salamov A.A."/>
            <person name="LaButti K.M."/>
            <person name="Sun H."/>
            <person name="Clum A."/>
            <person name="Pangilinan J.L."/>
            <person name="Lindquist E.A."/>
            <person name="Lucas S."/>
            <person name="Lapidus A."/>
            <person name="Jin M."/>
            <person name="Gunawan C."/>
            <person name="Balan V."/>
            <person name="Dale B.E."/>
            <person name="Jeffries T.W."/>
            <person name="Zinkel R."/>
            <person name="Barry K.W."/>
            <person name="Grigoriev I.V."/>
            <person name="Gasch A.P."/>
        </authorList>
    </citation>
    <scope>NUCLEOTIDE SEQUENCE [LARGE SCALE GENOMIC DNA]</scope>
    <source>
        <strain evidence="3">NRRL Y-27907 / 11-Y1</strain>
    </source>
</reference>
<dbReference type="Proteomes" id="UP000000709">
    <property type="component" value="Unassembled WGS sequence"/>
</dbReference>
<dbReference type="AlphaFoldDB" id="G3ASV3"/>
<evidence type="ECO:0000313" key="3">
    <source>
        <dbReference type="Proteomes" id="UP000000709"/>
    </source>
</evidence>